<dbReference type="Proteomes" id="UP000716004">
    <property type="component" value="Unassembled WGS sequence"/>
</dbReference>
<accession>A0A8J7YS73</accession>
<protein>
    <submittedName>
        <fullName evidence="2">Uncharacterized protein</fullName>
    </submittedName>
</protein>
<organism evidence="2 3">
    <name type="scientific">Candidatus Sysuiplasma superficiale</name>
    <dbReference type="NCBI Taxonomy" id="2823368"/>
    <lineage>
        <taxon>Archaea</taxon>
        <taxon>Methanobacteriati</taxon>
        <taxon>Thermoplasmatota</taxon>
        <taxon>Thermoplasmata</taxon>
        <taxon>Candidatus Sysuiplasmatales</taxon>
        <taxon>Candidatus Sysuiplasmataceae</taxon>
        <taxon>Candidatus Sysuiplasma</taxon>
    </lineage>
</organism>
<dbReference type="EMBL" id="JAGVSJ010000002">
    <property type="protein sequence ID" value="MBX8631194.1"/>
    <property type="molecule type" value="Genomic_DNA"/>
</dbReference>
<dbReference type="Proteomes" id="UP000750197">
    <property type="component" value="Unassembled WGS sequence"/>
</dbReference>
<dbReference type="AlphaFoldDB" id="A0A8J7YS73"/>
<comment type="caution">
    <text evidence="2">The sequence shown here is derived from an EMBL/GenBank/DDBJ whole genome shotgun (WGS) entry which is preliminary data.</text>
</comment>
<proteinExistence type="predicted"/>
<reference evidence="2" key="1">
    <citation type="submission" date="2021-05" db="EMBL/GenBank/DDBJ databases">
        <title>Genomic insights into ecological role and evolution of a novel Thermoplasmata order Candidatus Sysuiplasmatales.</title>
        <authorList>
            <person name="Yuan Y."/>
        </authorList>
    </citation>
    <scope>NUCLEOTIDE SEQUENCE</scope>
    <source>
        <strain evidence="2">TUT19-bin139</strain>
        <strain evidence="1">YP2-bin.285</strain>
    </source>
</reference>
<name>A0A8J7YS73_9ARCH</name>
<evidence type="ECO:0000313" key="1">
    <source>
        <dbReference type="EMBL" id="MBX8631194.1"/>
    </source>
</evidence>
<evidence type="ECO:0000313" key="2">
    <source>
        <dbReference type="EMBL" id="MBX8644266.1"/>
    </source>
</evidence>
<sequence>MPARCGECPFFIQTFTQELKRRTPEGLKAVPVLTGLCGAMRLSEIRAEVPKYETTHRRAADSACYFSSGDGQKLGKKVAWLIDRQRMTKTQR</sequence>
<gene>
    <name evidence="1" type="ORF">J9259_01535</name>
    <name evidence="2" type="ORF">KIY12_06040</name>
</gene>
<dbReference type="EMBL" id="JAHEAC010000049">
    <property type="protein sequence ID" value="MBX8644266.1"/>
    <property type="molecule type" value="Genomic_DNA"/>
</dbReference>
<evidence type="ECO:0000313" key="3">
    <source>
        <dbReference type="Proteomes" id="UP000750197"/>
    </source>
</evidence>